<evidence type="ECO:0000256" key="2">
    <source>
        <dbReference type="ARBA" id="ARBA00023125"/>
    </source>
</evidence>
<keyword evidence="3" id="KW-0804">Transcription</keyword>
<dbReference type="PROSITE" id="PS01117">
    <property type="entry name" value="HTH_MARR_1"/>
    <property type="match status" value="1"/>
</dbReference>
<comment type="caution">
    <text evidence="6">The sequence shown here is derived from an EMBL/GenBank/DDBJ whole genome shotgun (WGS) entry which is preliminary data.</text>
</comment>
<evidence type="ECO:0000256" key="4">
    <source>
        <dbReference type="SAM" id="MobiDB-lite"/>
    </source>
</evidence>
<keyword evidence="2" id="KW-0238">DNA-binding</keyword>
<evidence type="ECO:0000256" key="3">
    <source>
        <dbReference type="ARBA" id="ARBA00023163"/>
    </source>
</evidence>
<name>A0ABP7CGQ6_9ACTN</name>
<dbReference type="PRINTS" id="PR00598">
    <property type="entry name" value="HTHMARR"/>
</dbReference>
<gene>
    <name evidence="6" type="ORF">GCM10022224_064590</name>
</gene>
<dbReference type="Gene3D" id="1.10.10.10">
    <property type="entry name" value="Winged helix-like DNA-binding domain superfamily/Winged helix DNA-binding domain"/>
    <property type="match status" value="1"/>
</dbReference>
<dbReference type="SMART" id="SM00347">
    <property type="entry name" value="HTH_MARR"/>
    <property type="match status" value="1"/>
</dbReference>
<proteinExistence type="predicted"/>
<sequence>MNEMPMGARPEAEPLAEAVQSASRALVGVAVRSINATGADVTLSQYRALVLIGARGPQRLVDLAQVLDVNRSTATRMCDRLVAKGLLRRTRLSGDRRTVRIALTPEARALVDGVTERRNAHLARILAELTPEQRSAAVAALTTFADAAAEQPGTTPRDGRTGPPTP</sequence>
<evidence type="ECO:0000256" key="1">
    <source>
        <dbReference type="ARBA" id="ARBA00023015"/>
    </source>
</evidence>
<dbReference type="PANTHER" id="PTHR33164:SF94">
    <property type="entry name" value="TRANSCRIPTIONAL REGULATORY PROTEIN-RELATED"/>
    <property type="match status" value="1"/>
</dbReference>
<dbReference type="SUPFAM" id="SSF46785">
    <property type="entry name" value="Winged helix' DNA-binding domain"/>
    <property type="match status" value="1"/>
</dbReference>
<dbReference type="EMBL" id="BAAAZP010000116">
    <property type="protein sequence ID" value="GAA3690242.1"/>
    <property type="molecule type" value="Genomic_DNA"/>
</dbReference>
<evidence type="ECO:0000259" key="5">
    <source>
        <dbReference type="PROSITE" id="PS50995"/>
    </source>
</evidence>
<keyword evidence="1" id="KW-0805">Transcription regulation</keyword>
<organism evidence="6 7">
    <name type="scientific">Nonomuraea antimicrobica</name>
    <dbReference type="NCBI Taxonomy" id="561173"/>
    <lineage>
        <taxon>Bacteria</taxon>
        <taxon>Bacillati</taxon>
        <taxon>Actinomycetota</taxon>
        <taxon>Actinomycetes</taxon>
        <taxon>Streptosporangiales</taxon>
        <taxon>Streptosporangiaceae</taxon>
        <taxon>Nonomuraea</taxon>
    </lineage>
</organism>
<dbReference type="InterPro" id="IPR036388">
    <property type="entry name" value="WH-like_DNA-bd_sf"/>
</dbReference>
<reference evidence="7" key="1">
    <citation type="journal article" date="2019" name="Int. J. Syst. Evol. Microbiol.">
        <title>The Global Catalogue of Microorganisms (GCM) 10K type strain sequencing project: providing services to taxonomists for standard genome sequencing and annotation.</title>
        <authorList>
            <consortium name="The Broad Institute Genomics Platform"/>
            <consortium name="The Broad Institute Genome Sequencing Center for Infectious Disease"/>
            <person name="Wu L."/>
            <person name="Ma J."/>
        </authorList>
    </citation>
    <scope>NUCLEOTIDE SEQUENCE [LARGE SCALE GENOMIC DNA]</scope>
    <source>
        <strain evidence="7">JCM 16904</strain>
    </source>
</reference>
<keyword evidence="7" id="KW-1185">Reference proteome</keyword>
<protein>
    <recommendedName>
        <fullName evidence="5">HTH marR-type domain-containing protein</fullName>
    </recommendedName>
</protein>
<dbReference type="PANTHER" id="PTHR33164">
    <property type="entry name" value="TRANSCRIPTIONAL REGULATOR, MARR FAMILY"/>
    <property type="match status" value="1"/>
</dbReference>
<dbReference type="Proteomes" id="UP001500902">
    <property type="component" value="Unassembled WGS sequence"/>
</dbReference>
<evidence type="ECO:0000313" key="7">
    <source>
        <dbReference type="Proteomes" id="UP001500902"/>
    </source>
</evidence>
<dbReference type="InterPro" id="IPR039422">
    <property type="entry name" value="MarR/SlyA-like"/>
</dbReference>
<feature type="region of interest" description="Disordered" evidence="4">
    <location>
        <begin position="144"/>
        <end position="166"/>
    </location>
</feature>
<feature type="compositionally biased region" description="Low complexity" evidence="4">
    <location>
        <begin position="144"/>
        <end position="156"/>
    </location>
</feature>
<dbReference type="Pfam" id="PF01047">
    <property type="entry name" value="MarR"/>
    <property type="match status" value="1"/>
</dbReference>
<dbReference type="InterPro" id="IPR000835">
    <property type="entry name" value="HTH_MarR-typ"/>
</dbReference>
<accession>A0ABP7CGQ6</accession>
<feature type="domain" description="HTH marR-type" evidence="5">
    <location>
        <begin position="12"/>
        <end position="146"/>
    </location>
</feature>
<dbReference type="PROSITE" id="PS50995">
    <property type="entry name" value="HTH_MARR_2"/>
    <property type="match status" value="1"/>
</dbReference>
<dbReference type="InterPro" id="IPR023187">
    <property type="entry name" value="Tscrpt_reg_MarR-type_CS"/>
</dbReference>
<dbReference type="InterPro" id="IPR036390">
    <property type="entry name" value="WH_DNA-bd_sf"/>
</dbReference>
<evidence type="ECO:0000313" key="6">
    <source>
        <dbReference type="EMBL" id="GAA3690242.1"/>
    </source>
</evidence>